<keyword evidence="16" id="KW-0675">Receptor</keyword>
<keyword evidence="3 12" id="KW-1134">Transmembrane beta strand</keyword>
<proteinExistence type="inferred from homology"/>
<evidence type="ECO:0000256" key="1">
    <source>
        <dbReference type="ARBA" id="ARBA00004571"/>
    </source>
</evidence>
<gene>
    <name evidence="16" type="ORF">LZ016_01145</name>
</gene>
<dbReference type="InterPro" id="IPR039426">
    <property type="entry name" value="TonB-dep_rcpt-like"/>
</dbReference>
<dbReference type="InterPro" id="IPR012910">
    <property type="entry name" value="Plug_dom"/>
</dbReference>
<keyword evidence="10 12" id="KW-0472">Membrane</keyword>
<dbReference type="Proteomes" id="UP001203058">
    <property type="component" value="Unassembled WGS sequence"/>
</dbReference>
<evidence type="ECO:0000256" key="6">
    <source>
        <dbReference type="ARBA" id="ARBA00022729"/>
    </source>
</evidence>
<evidence type="ECO:0000313" key="16">
    <source>
        <dbReference type="EMBL" id="MCH8614714.1"/>
    </source>
</evidence>
<dbReference type="InterPro" id="IPR036942">
    <property type="entry name" value="Beta-barrel_TonB_sf"/>
</dbReference>
<keyword evidence="8" id="KW-0406">Ion transport</keyword>
<dbReference type="PANTHER" id="PTHR32552:SF89">
    <property type="entry name" value="CATECHOLATE SIDEROPHORE RECEPTOR FIU"/>
    <property type="match status" value="1"/>
</dbReference>
<sequence length="860" mass="93862">MPTAAYAQSTGTVEFEKEAVVVTGKRTKEVGGIQVPDAPKAKAVVTQEMISRSGPGQTVLDTINIVPGVSFQNNDAYGNAGGTLTMRGFDSTRVSYTLDGIQLNDSGNYNIYSNFSIDPELIEQVNVNLGSTDVDSPTASAVGGTINQRTRTPSEKMGGLMNLSLGQFDYRRGFAMFDTGVFTPWGTRAFVAASTSKYDNPFNNYGKLDRQQYNAKIWQPIGSNGDFVSIAGRYNQDRNNFFGSLPLRWDTAQANGQPRVVGPGSSNRFPHNNDEREYDINYPCQVDVPQAGIVDSTNTCGTEFDRRYNPSNSVNIRGNSKFSLTDQLTLTVDPSYQYTKANGGGTITGREGVRIIDGIEYTGFIGGQYYFGHDLNGDGDDIDTCSPVGSACSSFEGVTLLAPSQTRTRRYAVVAGLAYEINPDHLVRVTYTHDYSNHRQTGEVGFLKANGEPVDVFPVNDPIEDSNGNVVQKRDRQSYAILNKFAAEYRGQFGALRVNVGASLPYFKRDLENYCFTTSANGFVDCFGGDAQLEQAYAEEFPTVQGPQKRLLKYNKLLPSLGVVYDFSPTISAFASYTKNISVPSTDNLYNAFFFPADTASAKPNPETTDSFDAGVRYRSSKVQAQLAGWFTKFNDRLASAYDPELDRTVFRNLGRVDKWGIDGSVAYEPIRELTLYAFGSWQQSDIKDNIQIGTFGGITDCDNIPSTATDADILRSCALTAGNFESGSPKYTFGGSAVGRFSIFELGATVKRTGPRYVFDTNLPTFSGALGSPDVVEIFPAKAPAYTLVNLDARMKLTMLKGLENSYFQLNVYNLFDKFYVGGFGGSLNQAFSGTNYGNPAFVQIGAPRTISGTLSLAF</sequence>
<evidence type="ECO:0000256" key="13">
    <source>
        <dbReference type="RuleBase" id="RU003357"/>
    </source>
</evidence>
<accession>A0ABS9VIB4</accession>
<keyword evidence="11 12" id="KW-0998">Cell outer membrane</keyword>
<dbReference type="PROSITE" id="PS52016">
    <property type="entry name" value="TONB_DEPENDENT_REC_3"/>
    <property type="match status" value="1"/>
</dbReference>
<keyword evidence="17" id="KW-1185">Reference proteome</keyword>
<name>A0ABS9VIB4_9SPHN</name>
<evidence type="ECO:0000256" key="10">
    <source>
        <dbReference type="ARBA" id="ARBA00023136"/>
    </source>
</evidence>
<dbReference type="InterPro" id="IPR000531">
    <property type="entry name" value="Beta-barrel_TonB"/>
</dbReference>
<keyword evidence="4" id="KW-0410">Iron transport</keyword>
<comment type="similarity">
    <text evidence="12 13">Belongs to the TonB-dependent receptor family.</text>
</comment>
<evidence type="ECO:0000256" key="9">
    <source>
        <dbReference type="ARBA" id="ARBA00023077"/>
    </source>
</evidence>
<evidence type="ECO:0000256" key="7">
    <source>
        <dbReference type="ARBA" id="ARBA00023004"/>
    </source>
</evidence>
<keyword evidence="5 12" id="KW-0812">Transmembrane</keyword>
<keyword evidence="9 13" id="KW-0798">TonB box</keyword>
<dbReference type="Gene3D" id="2.40.170.20">
    <property type="entry name" value="TonB-dependent receptor, beta-barrel domain"/>
    <property type="match status" value="1"/>
</dbReference>
<evidence type="ECO:0000256" key="11">
    <source>
        <dbReference type="ARBA" id="ARBA00023237"/>
    </source>
</evidence>
<dbReference type="Pfam" id="PF00593">
    <property type="entry name" value="TonB_dep_Rec_b-barrel"/>
    <property type="match status" value="1"/>
</dbReference>
<reference evidence="16 17" key="1">
    <citation type="submission" date="2022-03" db="EMBL/GenBank/DDBJ databases">
        <authorList>
            <person name="Jo J.-H."/>
            <person name="Im W.-T."/>
        </authorList>
    </citation>
    <scope>NUCLEOTIDE SEQUENCE [LARGE SCALE GENOMIC DNA]</scope>
    <source>
        <strain evidence="16 17">SM33</strain>
    </source>
</reference>
<dbReference type="PANTHER" id="PTHR32552">
    <property type="entry name" value="FERRICHROME IRON RECEPTOR-RELATED"/>
    <property type="match status" value="1"/>
</dbReference>
<comment type="caution">
    <text evidence="16">The sequence shown here is derived from an EMBL/GenBank/DDBJ whole genome shotgun (WGS) entry which is preliminary data.</text>
</comment>
<feature type="domain" description="TonB-dependent receptor plug" evidence="15">
    <location>
        <begin position="37"/>
        <end position="144"/>
    </location>
</feature>
<keyword evidence="7" id="KW-0408">Iron</keyword>
<keyword evidence="6" id="KW-0732">Signal</keyword>
<evidence type="ECO:0000256" key="8">
    <source>
        <dbReference type="ARBA" id="ARBA00023065"/>
    </source>
</evidence>
<evidence type="ECO:0000259" key="15">
    <source>
        <dbReference type="Pfam" id="PF07715"/>
    </source>
</evidence>
<feature type="domain" description="TonB-dependent receptor-like beta-barrel" evidence="14">
    <location>
        <begin position="303"/>
        <end position="816"/>
    </location>
</feature>
<evidence type="ECO:0000256" key="3">
    <source>
        <dbReference type="ARBA" id="ARBA00022452"/>
    </source>
</evidence>
<dbReference type="SUPFAM" id="SSF56935">
    <property type="entry name" value="Porins"/>
    <property type="match status" value="1"/>
</dbReference>
<dbReference type="EMBL" id="JAKZHW010000001">
    <property type="protein sequence ID" value="MCH8614714.1"/>
    <property type="molecule type" value="Genomic_DNA"/>
</dbReference>
<evidence type="ECO:0000256" key="5">
    <source>
        <dbReference type="ARBA" id="ARBA00022692"/>
    </source>
</evidence>
<dbReference type="InterPro" id="IPR037066">
    <property type="entry name" value="Plug_dom_sf"/>
</dbReference>
<evidence type="ECO:0000256" key="4">
    <source>
        <dbReference type="ARBA" id="ARBA00022496"/>
    </source>
</evidence>
<comment type="subcellular location">
    <subcellularLocation>
        <location evidence="1 12">Cell outer membrane</location>
        <topology evidence="1 12">Multi-pass membrane protein</topology>
    </subcellularLocation>
</comment>
<protein>
    <submittedName>
        <fullName evidence="16">TonB-dependent receptor</fullName>
    </submittedName>
</protein>
<evidence type="ECO:0000256" key="2">
    <source>
        <dbReference type="ARBA" id="ARBA00022448"/>
    </source>
</evidence>
<dbReference type="RefSeq" id="WP_241445243.1">
    <property type="nucleotide sequence ID" value="NZ_JAKZHW010000001.1"/>
</dbReference>
<dbReference type="Gene3D" id="2.170.130.10">
    <property type="entry name" value="TonB-dependent receptor, plug domain"/>
    <property type="match status" value="1"/>
</dbReference>
<evidence type="ECO:0000256" key="12">
    <source>
        <dbReference type="PROSITE-ProRule" id="PRU01360"/>
    </source>
</evidence>
<keyword evidence="2 12" id="KW-0813">Transport</keyword>
<dbReference type="Pfam" id="PF07715">
    <property type="entry name" value="Plug"/>
    <property type="match status" value="1"/>
</dbReference>
<evidence type="ECO:0000259" key="14">
    <source>
        <dbReference type="Pfam" id="PF00593"/>
    </source>
</evidence>
<organism evidence="16 17">
    <name type="scientific">Sphingomonas telluris</name>
    <dbReference type="NCBI Taxonomy" id="2907998"/>
    <lineage>
        <taxon>Bacteria</taxon>
        <taxon>Pseudomonadati</taxon>
        <taxon>Pseudomonadota</taxon>
        <taxon>Alphaproteobacteria</taxon>
        <taxon>Sphingomonadales</taxon>
        <taxon>Sphingomonadaceae</taxon>
        <taxon>Sphingomonas</taxon>
    </lineage>
</organism>
<evidence type="ECO:0000313" key="17">
    <source>
        <dbReference type="Proteomes" id="UP001203058"/>
    </source>
</evidence>